<dbReference type="PANTHER" id="PTHR45885">
    <property type="entry name" value="CELL DIVISION CYCLE 5-LIKE PROTEIN"/>
    <property type="match status" value="1"/>
</dbReference>
<dbReference type="GO" id="GO:0000974">
    <property type="term" value="C:Prp19 complex"/>
    <property type="evidence" value="ECO:0007669"/>
    <property type="project" value="InterPro"/>
</dbReference>
<dbReference type="OMA" id="KMGMAGE"/>
<organism evidence="12 13">
    <name type="scientific">Tieghemostelium lacteum</name>
    <name type="common">Slime mold</name>
    <name type="synonym">Dictyostelium lacteum</name>
    <dbReference type="NCBI Taxonomy" id="361077"/>
    <lineage>
        <taxon>Eukaryota</taxon>
        <taxon>Amoebozoa</taxon>
        <taxon>Evosea</taxon>
        <taxon>Eumycetozoa</taxon>
        <taxon>Dictyostelia</taxon>
        <taxon>Dictyosteliales</taxon>
        <taxon>Raperosteliaceae</taxon>
        <taxon>Tieghemostelium</taxon>
    </lineage>
</organism>
<dbReference type="SUPFAM" id="SSF46689">
    <property type="entry name" value="Homeodomain-like"/>
    <property type="match status" value="2"/>
</dbReference>
<dbReference type="PROSITE" id="PS50090">
    <property type="entry name" value="MYB_LIKE"/>
    <property type="match status" value="2"/>
</dbReference>
<keyword evidence="5" id="KW-0238">DNA-binding</keyword>
<dbReference type="InterPro" id="IPR047240">
    <property type="entry name" value="SANT_CDC5L_II"/>
</dbReference>
<evidence type="ECO:0000256" key="3">
    <source>
        <dbReference type="ARBA" id="ARBA00022728"/>
    </source>
</evidence>
<dbReference type="Pfam" id="PF11831">
    <property type="entry name" value="Myb_Cef"/>
    <property type="match status" value="1"/>
</dbReference>
<feature type="domain" description="Myb-like" evidence="10">
    <location>
        <begin position="54"/>
        <end position="103"/>
    </location>
</feature>
<evidence type="ECO:0000256" key="4">
    <source>
        <dbReference type="ARBA" id="ARBA00022737"/>
    </source>
</evidence>
<comment type="similarity">
    <text evidence="1">Belongs to the CEF1 family.</text>
</comment>
<keyword evidence="6" id="KW-0508">mRNA splicing</keyword>
<evidence type="ECO:0000259" key="10">
    <source>
        <dbReference type="PROSITE" id="PS50090"/>
    </source>
</evidence>
<proteinExistence type="inferred from homology"/>
<dbReference type="Gene3D" id="1.10.10.60">
    <property type="entry name" value="Homeodomain-like"/>
    <property type="match status" value="2"/>
</dbReference>
<dbReference type="Proteomes" id="UP000076078">
    <property type="component" value="Unassembled WGS sequence"/>
</dbReference>
<dbReference type="InterPro" id="IPR047242">
    <property type="entry name" value="CDC5L/Cef1"/>
</dbReference>
<evidence type="ECO:0000256" key="2">
    <source>
        <dbReference type="ARBA" id="ARBA00022664"/>
    </source>
</evidence>
<dbReference type="InterPro" id="IPR001005">
    <property type="entry name" value="SANT/Myb"/>
</dbReference>
<feature type="region of interest" description="Disordered" evidence="9">
    <location>
        <begin position="107"/>
        <end position="169"/>
    </location>
</feature>
<keyword evidence="13" id="KW-1185">Reference proteome</keyword>
<feature type="domain" description="Myb-like" evidence="10">
    <location>
        <begin position="2"/>
        <end position="53"/>
    </location>
</feature>
<dbReference type="PROSITE" id="PS51294">
    <property type="entry name" value="HTH_MYB"/>
    <property type="match status" value="2"/>
</dbReference>
<dbReference type="OrthoDB" id="1410009at2759"/>
<name>A0A151Z4B4_TIELA</name>
<reference evidence="12 13" key="1">
    <citation type="submission" date="2015-12" db="EMBL/GenBank/DDBJ databases">
        <title>Dictyostelia acquired genes for synthesis and detection of signals that induce cell-type specialization by lateral gene transfer from prokaryotes.</title>
        <authorList>
            <person name="Gloeckner G."/>
            <person name="Schaap P."/>
        </authorList>
    </citation>
    <scope>NUCLEOTIDE SEQUENCE [LARGE SCALE GENOMIC DNA]</scope>
    <source>
        <strain evidence="12 13">TK</strain>
    </source>
</reference>
<evidence type="ECO:0000256" key="8">
    <source>
        <dbReference type="SAM" id="Coils"/>
    </source>
</evidence>
<accession>A0A151Z4B4</accession>
<keyword evidence="3" id="KW-0747">Spliceosome</keyword>
<dbReference type="SMART" id="SM00717">
    <property type="entry name" value="SANT"/>
    <property type="match status" value="2"/>
</dbReference>
<evidence type="ECO:0000256" key="5">
    <source>
        <dbReference type="ARBA" id="ARBA00023125"/>
    </source>
</evidence>
<dbReference type="CDD" id="cd00167">
    <property type="entry name" value="SANT"/>
    <property type="match status" value="1"/>
</dbReference>
<dbReference type="CDD" id="cd11659">
    <property type="entry name" value="SANT_CDC5_II"/>
    <property type="match status" value="1"/>
</dbReference>
<dbReference type="STRING" id="361077.A0A151Z4B4"/>
<feature type="domain" description="HTH myb-type" evidence="11">
    <location>
        <begin position="54"/>
        <end position="107"/>
    </location>
</feature>
<keyword evidence="2" id="KW-0507">mRNA processing</keyword>
<dbReference type="GO" id="GO:0005681">
    <property type="term" value="C:spliceosomal complex"/>
    <property type="evidence" value="ECO:0007669"/>
    <property type="project" value="UniProtKB-KW"/>
</dbReference>
<feature type="compositionally biased region" description="Polar residues" evidence="9">
    <location>
        <begin position="107"/>
        <end position="116"/>
    </location>
</feature>
<evidence type="ECO:0000313" key="12">
    <source>
        <dbReference type="EMBL" id="KYQ88813.1"/>
    </source>
</evidence>
<evidence type="ECO:0000256" key="9">
    <source>
        <dbReference type="SAM" id="MobiDB-lite"/>
    </source>
</evidence>
<evidence type="ECO:0000313" key="13">
    <source>
        <dbReference type="Proteomes" id="UP000076078"/>
    </source>
</evidence>
<dbReference type="InParanoid" id="A0A151Z4B4"/>
<feature type="domain" description="HTH myb-type" evidence="11">
    <location>
        <begin position="2"/>
        <end position="53"/>
    </location>
</feature>
<dbReference type="InterPro" id="IPR009057">
    <property type="entry name" value="Homeodomain-like_sf"/>
</dbReference>
<keyword evidence="7" id="KW-0539">Nucleus</keyword>
<keyword evidence="4" id="KW-0677">Repeat</keyword>
<feature type="region of interest" description="Disordered" evidence="9">
    <location>
        <begin position="379"/>
        <end position="440"/>
    </location>
</feature>
<keyword evidence="8" id="KW-0175">Coiled coil</keyword>
<sequence length="766" mass="89562">MRNNSKGGVWRNTEDEILKVAIMKYGLNQWARISSLLTRKTPAQCKARWYEWLDPSIKKIEWNREEEEMLLHLAKIFPSQWKTIASKVGRTAAQCLDHYNKLLDEVQQQQDGTSSERPQRHSEMDPNPETKPAKPDPIDMDEEEKETLSEAKARLSNTQGKKEKRKFREKQLEEARRLAFLQKKRELKAAGQYLHQKKKIERGKFDQSHEIPFFKKPQAGFYQVPDEEIINDPNKDREFIGKRVDQLEKKKYLEEQEKNNKLEELKKKKKEITNLPGLLMEVSKLNDVQQIKNRKKTQMFLPLPQLTDDDLEEIAEFERVNGGQELEVQLQQQRTKRTPMQQDNIMIEAQNLYNLSVASTPLKGGQTPHLVNTNLQITKPVNSKDSQQTPSVGKTPNPLLQIAQTPKRKFDSLQDREEIERDNQVQQQKNKSSLLESLRNLPKPKHEIKISLPDVEPEDIDMDTQSVGASSTGGASAMELDESEVHIRKQEELKHKEQFRQRNRSNVLKKNLPRLYEPVEISSSQDLIQKMVSIEMNKIIKNDNQLYPVLAVNGSGSKQKQKQQQQQPEHQLQYEYYTNKEMDQVNQLINEQIKSSGMNKDMVLNVILQELDSLQENFQVVPGDNKLVDRSVVTSKQRIETLKMDYEMIVKDLKSHQMKSQQLEKKLTVYNGGYQNRSKQLVQSIEELYSSIQKANIELNCYQDLRTLELNSLENRIKSVQHDLYDQVETENHLQLKYSKLLQEKKEILKNKVTKFLYQEQKNKEN</sequence>
<dbReference type="InterPro" id="IPR021786">
    <property type="entry name" value="Cdc5p/Cef1_C"/>
</dbReference>
<feature type="compositionally biased region" description="Polar residues" evidence="9">
    <location>
        <begin position="379"/>
        <end position="394"/>
    </location>
</feature>
<evidence type="ECO:0000259" key="11">
    <source>
        <dbReference type="PROSITE" id="PS51294"/>
    </source>
</evidence>
<dbReference type="FunFam" id="1.10.10.60:FF:000021">
    <property type="entry name" value="CDC5 cell division cycle 5-like"/>
    <property type="match status" value="1"/>
</dbReference>
<evidence type="ECO:0000256" key="7">
    <source>
        <dbReference type="ARBA" id="ARBA00023242"/>
    </source>
</evidence>
<dbReference type="AlphaFoldDB" id="A0A151Z4B4"/>
<dbReference type="EMBL" id="LODT01000047">
    <property type="protein sequence ID" value="KYQ88813.1"/>
    <property type="molecule type" value="Genomic_DNA"/>
</dbReference>
<feature type="compositionally biased region" description="Basic and acidic residues" evidence="9">
    <location>
        <begin position="408"/>
        <end position="423"/>
    </location>
</feature>
<evidence type="ECO:0000256" key="1">
    <source>
        <dbReference type="ARBA" id="ARBA00010506"/>
    </source>
</evidence>
<comment type="caution">
    <text evidence="12">The sequence shown here is derived from an EMBL/GenBank/DDBJ whole genome shotgun (WGS) entry which is preliminary data.</text>
</comment>
<dbReference type="PANTHER" id="PTHR45885:SF1">
    <property type="entry name" value="CELL DIVISION CYCLE 5-LIKE PROTEIN"/>
    <property type="match status" value="1"/>
</dbReference>
<dbReference type="FunCoup" id="A0A151Z4B4">
    <property type="interactions" value="1042"/>
</dbReference>
<dbReference type="GO" id="GO:0000398">
    <property type="term" value="P:mRNA splicing, via spliceosome"/>
    <property type="evidence" value="ECO:0007669"/>
    <property type="project" value="InterPro"/>
</dbReference>
<gene>
    <name evidence="12" type="ORF">DLAC_10612</name>
</gene>
<dbReference type="Pfam" id="PF13921">
    <property type="entry name" value="Myb_DNA-bind_6"/>
    <property type="match status" value="1"/>
</dbReference>
<dbReference type="InterPro" id="IPR017930">
    <property type="entry name" value="Myb_dom"/>
</dbReference>
<protein>
    <submittedName>
        <fullName evidence="12">Myb domain-containing protein</fullName>
    </submittedName>
</protein>
<feature type="compositionally biased region" description="Polar residues" evidence="9">
    <location>
        <begin position="424"/>
        <end position="435"/>
    </location>
</feature>
<feature type="coiled-coil region" evidence="8">
    <location>
        <begin position="244"/>
        <end position="275"/>
    </location>
</feature>
<dbReference type="GO" id="GO:0003677">
    <property type="term" value="F:DNA binding"/>
    <property type="evidence" value="ECO:0007669"/>
    <property type="project" value="UniProtKB-KW"/>
</dbReference>
<evidence type="ECO:0000256" key="6">
    <source>
        <dbReference type="ARBA" id="ARBA00023187"/>
    </source>
</evidence>